<evidence type="ECO:0000256" key="1">
    <source>
        <dbReference type="SAM" id="MobiDB-lite"/>
    </source>
</evidence>
<reference evidence="3 4" key="1">
    <citation type="journal article" date="2007" name="Nat. Biotechnol.">
        <title>Complete genome sequence of the myxobacterium Sorangium cellulosum.</title>
        <authorList>
            <person name="Schneiker S."/>
            <person name="Perlova O."/>
            <person name="Kaiser O."/>
            <person name="Gerth K."/>
            <person name="Alici A."/>
            <person name="Altmeyer M.O."/>
            <person name="Bartels D."/>
            <person name="Bekel T."/>
            <person name="Beyer S."/>
            <person name="Bode E."/>
            <person name="Bode H.B."/>
            <person name="Bolten C.J."/>
            <person name="Choudhuri J.V."/>
            <person name="Doss S."/>
            <person name="Elnakady Y.A."/>
            <person name="Frank B."/>
            <person name="Gaigalat L."/>
            <person name="Goesmann A."/>
            <person name="Groeger C."/>
            <person name="Gross F."/>
            <person name="Jelsbak L."/>
            <person name="Jelsbak L."/>
            <person name="Kalinowski J."/>
            <person name="Kegler C."/>
            <person name="Knauber T."/>
            <person name="Konietzny S."/>
            <person name="Kopp M."/>
            <person name="Krause L."/>
            <person name="Krug D."/>
            <person name="Linke B."/>
            <person name="Mahmud T."/>
            <person name="Martinez-Arias R."/>
            <person name="McHardy A.C."/>
            <person name="Merai M."/>
            <person name="Meyer F."/>
            <person name="Mormann S."/>
            <person name="Munoz-Dorado J."/>
            <person name="Perez J."/>
            <person name="Pradella S."/>
            <person name="Rachid S."/>
            <person name="Raddatz G."/>
            <person name="Rosenau F."/>
            <person name="Rueckert C."/>
            <person name="Sasse F."/>
            <person name="Scharfe M."/>
            <person name="Schuster S.C."/>
            <person name="Suen G."/>
            <person name="Treuner-Lange A."/>
            <person name="Velicer G.J."/>
            <person name="Vorholter F.-J."/>
            <person name="Weissman K.J."/>
            <person name="Welch R.D."/>
            <person name="Wenzel S.C."/>
            <person name="Whitworth D.E."/>
            <person name="Wilhelm S."/>
            <person name="Wittmann C."/>
            <person name="Bloecker H."/>
            <person name="Puehler A."/>
            <person name="Mueller R."/>
        </authorList>
    </citation>
    <scope>NUCLEOTIDE SEQUENCE [LARGE SCALE GENOMIC DNA]</scope>
    <source>
        <strain evidence="4">So ce56</strain>
    </source>
</reference>
<dbReference type="Proteomes" id="UP000002139">
    <property type="component" value="Chromosome"/>
</dbReference>
<gene>
    <name evidence="3" type="ordered locus">sce9347</name>
</gene>
<keyword evidence="4" id="KW-1185">Reference proteome</keyword>
<sequence length="229" mass="25529">MSDALPVRLKHSARAAPNQPAPCRSTRRSCLVASTGRAPRPHRPLHRPLQFFSMRRAPPVTIASMPYPTGVRGRRSSLRRTLGALLAACALMGCGGGVVATRLLLEIRIAALANQNSPIPVTLLAVYDAKLFERLAEMSAKQWYEQRDQLRRDFPGGDAFTEWEWEFVPGYTPPPVVVEIPRNAKPLVFANYRAPGSHRIRLGSQQRIRIELQDGDFAVTTLEALEQNR</sequence>
<accession>A9GHN0</accession>
<name>A9GHN0_SORC5</name>
<dbReference type="EMBL" id="AM746676">
    <property type="protein sequence ID" value="CAN99520.1"/>
    <property type="molecule type" value="Genomic_DNA"/>
</dbReference>
<dbReference type="KEGG" id="scl:sce9347"/>
<keyword evidence="2" id="KW-1133">Transmembrane helix</keyword>
<dbReference type="STRING" id="448385.sce9347"/>
<keyword evidence="2" id="KW-0472">Membrane</keyword>
<protein>
    <submittedName>
        <fullName evidence="3">Uncharacterized protein</fullName>
    </submittedName>
</protein>
<dbReference type="eggNOG" id="ENOG5032ZWP">
    <property type="taxonomic scope" value="Bacteria"/>
</dbReference>
<organism evidence="3 4">
    <name type="scientific">Sorangium cellulosum (strain So ce56)</name>
    <name type="common">Polyangium cellulosum (strain So ce56)</name>
    <dbReference type="NCBI Taxonomy" id="448385"/>
    <lineage>
        <taxon>Bacteria</taxon>
        <taxon>Pseudomonadati</taxon>
        <taxon>Myxococcota</taxon>
        <taxon>Polyangia</taxon>
        <taxon>Polyangiales</taxon>
        <taxon>Polyangiaceae</taxon>
        <taxon>Sorangium</taxon>
    </lineage>
</organism>
<evidence type="ECO:0000313" key="4">
    <source>
        <dbReference type="Proteomes" id="UP000002139"/>
    </source>
</evidence>
<feature type="transmembrane region" description="Helical" evidence="2">
    <location>
        <begin position="82"/>
        <end position="105"/>
    </location>
</feature>
<feature type="region of interest" description="Disordered" evidence="1">
    <location>
        <begin position="1"/>
        <end position="28"/>
    </location>
</feature>
<dbReference type="AlphaFoldDB" id="A9GHN0"/>
<evidence type="ECO:0000256" key="2">
    <source>
        <dbReference type="SAM" id="Phobius"/>
    </source>
</evidence>
<keyword evidence="2" id="KW-0812">Transmembrane</keyword>
<evidence type="ECO:0000313" key="3">
    <source>
        <dbReference type="EMBL" id="CAN99520.1"/>
    </source>
</evidence>
<proteinExistence type="predicted"/>
<dbReference type="HOGENOM" id="CLU_1209160_0_0_7"/>